<reference evidence="2 3" key="1">
    <citation type="journal article" date="2015" name="Stand. Genomic Sci.">
        <title>Genomic Encyclopedia of Bacterial and Archaeal Type Strains, Phase III: the genomes of soil and plant-associated and newly described type strains.</title>
        <authorList>
            <person name="Whitman W.B."/>
            <person name="Woyke T."/>
            <person name="Klenk H.P."/>
            <person name="Zhou Y."/>
            <person name="Lilburn T.G."/>
            <person name="Beck B.J."/>
            <person name="De Vos P."/>
            <person name="Vandamme P."/>
            <person name="Eisen J.A."/>
            <person name="Garrity G."/>
            <person name="Hugenholtz P."/>
            <person name="Kyrpides N.C."/>
        </authorList>
    </citation>
    <scope>NUCLEOTIDE SEQUENCE [LARGE SCALE GENOMIC DNA]</scope>
    <source>
        <strain evidence="2 3">VKM Ac-2572</strain>
    </source>
</reference>
<evidence type="ECO:0008006" key="4">
    <source>
        <dbReference type="Google" id="ProtNLM"/>
    </source>
</evidence>
<sequence>MEFAIFIVIMIVVSLVAKAKQRSAKPGEPNARVQKLIERLQAQQGFNQPTQLQHSVQFQPPAPYQPAAQVQPPAQWLPSYGPPQGHRPPQNNLPTPRRDTDTRVIELMNARNEVAAIRLLCDEQDMGILEAQEYARALVAPADQKPPSPQTSQSDLESEPKSDPDPEGSETRYVGSAAFAESIFDLDREEDTWASGWVDTPEPDDRSDIDELWQTVRNPPRPGTTQPS</sequence>
<proteinExistence type="predicted"/>
<comment type="caution">
    <text evidence="2">The sequence shown here is derived from an EMBL/GenBank/DDBJ whole genome shotgun (WGS) entry which is preliminary data.</text>
</comment>
<evidence type="ECO:0000256" key="1">
    <source>
        <dbReference type="SAM" id="MobiDB-lite"/>
    </source>
</evidence>
<dbReference type="Proteomes" id="UP000294508">
    <property type="component" value="Unassembled WGS sequence"/>
</dbReference>
<feature type="compositionally biased region" description="Acidic residues" evidence="1">
    <location>
        <begin position="201"/>
        <end position="211"/>
    </location>
</feature>
<feature type="compositionally biased region" description="Low complexity" evidence="1">
    <location>
        <begin position="65"/>
        <end position="74"/>
    </location>
</feature>
<name>A0A4R2HN92_9ACTN</name>
<feature type="region of interest" description="Disordered" evidence="1">
    <location>
        <begin position="193"/>
        <end position="228"/>
    </location>
</feature>
<dbReference type="RefSeq" id="WP_132209390.1">
    <property type="nucleotide sequence ID" value="NZ_SLWN01000004.1"/>
</dbReference>
<gene>
    <name evidence="2" type="ORF">EV652_104218</name>
</gene>
<accession>A0A4R2HN92</accession>
<keyword evidence="3" id="KW-1185">Reference proteome</keyword>
<dbReference type="OrthoDB" id="3828528at2"/>
<dbReference type="AlphaFoldDB" id="A0A4R2HN92"/>
<feature type="region of interest" description="Disordered" evidence="1">
    <location>
        <begin position="140"/>
        <end position="176"/>
    </location>
</feature>
<evidence type="ECO:0000313" key="3">
    <source>
        <dbReference type="Proteomes" id="UP000294508"/>
    </source>
</evidence>
<evidence type="ECO:0000313" key="2">
    <source>
        <dbReference type="EMBL" id="TCO32612.1"/>
    </source>
</evidence>
<organism evidence="2 3">
    <name type="scientific">Kribbella steppae</name>
    <dbReference type="NCBI Taxonomy" id="2512223"/>
    <lineage>
        <taxon>Bacteria</taxon>
        <taxon>Bacillati</taxon>
        <taxon>Actinomycetota</taxon>
        <taxon>Actinomycetes</taxon>
        <taxon>Propionibacteriales</taxon>
        <taxon>Kribbellaceae</taxon>
        <taxon>Kribbella</taxon>
    </lineage>
</organism>
<feature type="region of interest" description="Disordered" evidence="1">
    <location>
        <begin position="61"/>
        <end position="98"/>
    </location>
</feature>
<dbReference type="EMBL" id="SLWN01000004">
    <property type="protein sequence ID" value="TCO32612.1"/>
    <property type="molecule type" value="Genomic_DNA"/>
</dbReference>
<protein>
    <recommendedName>
        <fullName evidence="4">Ribosomal L7/L12-like protein</fullName>
    </recommendedName>
</protein>